<accession>A0A5B1CG54</accession>
<protein>
    <submittedName>
        <fullName evidence="3">Cyclic di-GMP phosphodiesterase response regulator RpfG</fullName>
        <ecNumber evidence="3">3.1.4.52</ecNumber>
    </submittedName>
</protein>
<dbReference type="CDD" id="cd00077">
    <property type="entry name" value="HDc"/>
    <property type="match status" value="1"/>
</dbReference>
<keyword evidence="4" id="KW-1185">Reference proteome</keyword>
<gene>
    <name evidence="3" type="primary">rpfG_4</name>
    <name evidence="3" type="ORF">LF1_12420</name>
</gene>
<sequence length="500" mass="55137">MLCKELGRRLGMEVNRWEKQDPLRSEIVDMVCESDEQSAITSIDNNDCETSDRCEIGLQLPDGSVACWESNLETAQSSLQHARTIVELIESANQRAELQAENDALTMQVVNDFEELSLIRSLSSVMELPSGGISLDDLCSRSLIPLAGGIGATSIAAVFVDEHDASKFATTWWSGSQVTSDQRLAELITAHRKEASFQPVVRNKINAFDHVIDDEALSEYVLVQCRSEGRLHGWLIACNRCSELTEDTPWAQLGFTTVQASLLETATNQLAAQLHNTRLIKQKEELFTDVVRALVNAVEARDPYTCGHSERVARFARCLAGLAGQPEEACERIYLTGLLHDIGKIAIPDGVLQKPGRLDDDERAIIETHTDAGWRILHELEALRDVLPGVLYHHEQYNGNGYPDGLAGDKIPIDGRILAVCDAFDAMTSDRPYRDGMPIAKAVSILQGSAGESWDPALIETFCANIDKMKAIKQGHRPRKQASRPLPVDGQPLTTLTTNK</sequence>
<comment type="caution">
    <text evidence="3">The sequence shown here is derived from an EMBL/GenBank/DDBJ whole genome shotgun (WGS) entry which is preliminary data.</text>
</comment>
<dbReference type="PROSITE" id="PS51832">
    <property type="entry name" value="HD_GYP"/>
    <property type="match status" value="1"/>
</dbReference>
<reference evidence="3 4" key="1">
    <citation type="submission" date="2019-08" db="EMBL/GenBank/DDBJ databases">
        <title>Deep-cultivation of Planctomycetes and their phenomic and genomic characterization uncovers novel biology.</title>
        <authorList>
            <person name="Wiegand S."/>
            <person name="Jogler M."/>
            <person name="Boedeker C."/>
            <person name="Pinto D."/>
            <person name="Vollmers J."/>
            <person name="Rivas-Marin E."/>
            <person name="Kohn T."/>
            <person name="Peeters S.H."/>
            <person name="Heuer A."/>
            <person name="Rast P."/>
            <person name="Oberbeckmann S."/>
            <person name="Bunk B."/>
            <person name="Jeske O."/>
            <person name="Meyerdierks A."/>
            <person name="Storesund J.E."/>
            <person name="Kallscheuer N."/>
            <person name="Luecker S."/>
            <person name="Lage O.M."/>
            <person name="Pohl T."/>
            <person name="Merkel B.J."/>
            <person name="Hornburger P."/>
            <person name="Mueller R.-W."/>
            <person name="Bruemmer F."/>
            <person name="Labrenz M."/>
            <person name="Spormann A.M."/>
            <person name="Op Den Camp H."/>
            <person name="Overmann J."/>
            <person name="Amann R."/>
            <person name="Jetten M.S.M."/>
            <person name="Mascher T."/>
            <person name="Medema M.H."/>
            <person name="Devos D.P."/>
            <person name="Kaster A.-K."/>
            <person name="Ovreas L."/>
            <person name="Rohde M."/>
            <person name="Galperin M.Y."/>
            <person name="Jogler C."/>
        </authorList>
    </citation>
    <scope>NUCLEOTIDE SEQUENCE [LARGE SCALE GENOMIC DNA]</scope>
    <source>
        <strain evidence="3 4">LF1</strain>
    </source>
</reference>
<name>A0A5B1CG54_9BACT</name>
<evidence type="ECO:0000256" key="1">
    <source>
        <dbReference type="SAM" id="MobiDB-lite"/>
    </source>
</evidence>
<dbReference type="PANTHER" id="PTHR43155:SF2">
    <property type="entry name" value="CYCLIC DI-GMP PHOSPHODIESTERASE PA4108"/>
    <property type="match status" value="1"/>
</dbReference>
<dbReference type="InterPro" id="IPR003607">
    <property type="entry name" value="HD/PDEase_dom"/>
</dbReference>
<organism evidence="3 4">
    <name type="scientific">Rubripirellula obstinata</name>
    <dbReference type="NCBI Taxonomy" id="406547"/>
    <lineage>
        <taxon>Bacteria</taxon>
        <taxon>Pseudomonadati</taxon>
        <taxon>Planctomycetota</taxon>
        <taxon>Planctomycetia</taxon>
        <taxon>Pirellulales</taxon>
        <taxon>Pirellulaceae</taxon>
        <taxon>Rubripirellula</taxon>
    </lineage>
</organism>
<dbReference type="Proteomes" id="UP000322699">
    <property type="component" value="Unassembled WGS sequence"/>
</dbReference>
<dbReference type="SUPFAM" id="SSF109604">
    <property type="entry name" value="HD-domain/PDEase-like"/>
    <property type="match status" value="1"/>
</dbReference>
<feature type="compositionally biased region" description="Basic residues" evidence="1">
    <location>
        <begin position="473"/>
        <end position="482"/>
    </location>
</feature>
<evidence type="ECO:0000259" key="2">
    <source>
        <dbReference type="PROSITE" id="PS51832"/>
    </source>
</evidence>
<keyword evidence="3" id="KW-0378">Hydrolase</keyword>
<dbReference type="GO" id="GO:0071111">
    <property type="term" value="F:cyclic-guanylate-specific phosphodiesterase activity"/>
    <property type="evidence" value="ECO:0007669"/>
    <property type="project" value="UniProtKB-EC"/>
</dbReference>
<evidence type="ECO:0000313" key="3">
    <source>
        <dbReference type="EMBL" id="KAA1258719.1"/>
    </source>
</evidence>
<dbReference type="AlphaFoldDB" id="A0A5B1CG54"/>
<dbReference type="Gene3D" id="1.10.3210.10">
    <property type="entry name" value="Hypothetical protein af1432"/>
    <property type="match status" value="1"/>
</dbReference>
<dbReference type="EC" id="3.1.4.52" evidence="3"/>
<proteinExistence type="predicted"/>
<dbReference type="InterPro" id="IPR037522">
    <property type="entry name" value="HD_GYP_dom"/>
</dbReference>
<dbReference type="EMBL" id="VRLW01000001">
    <property type="protein sequence ID" value="KAA1258719.1"/>
    <property type="molecule type" value="Genomic_DNA"/>
</dbReference>
<dbReference type="SMART" id="SM00471">
    <property type="entry name" value="HDc"/>
    <property type="match status" value="1"/>
</dbReference>
<dbReference type="Pfam" id="PF13487">
    <property type="entry name" value="HD_5"/>
    <property type="match status" value="1"/>
</dbReference>
<feature type="region of interest" description="Disordered" evidence="1">
    <location>
        <begin position="473"/>
        <end position="500"/>
    </location>
</feature>
<feature type="domain" description="HD-GYP" evidence="2">
    <location>
        <begin position="283"/>
        <end position="478"/>
    </location>
</feature>
<dbReference type="PANTHER" id="PTHR43155">
    <property type="entry name" value="CYCLIC DI-GMP PHOSPHODIESTERASE PA4108-RELATED"/>
    <property type="match status" value="1"/>
</dbReference>
<evidence type="ECO:0000313" key="4">
    <source>
        <dbReference type="Proteomes" id="UP000322699"/>
    </source>
</evidence>